<gene>
    <name evidence="2" type="ORF">BRADI_3g21355v3</name>
</gene>
<dbReference type="InParanoid" id="A0A2K2CYM8"/>
<reference evidence="2 3" key="1">
    <citation type="journal article" date="2010" name="Nature">
        <title>Genome sequencing and analysis of the model grass Brachypodium distachyon.</title>
        <authorList>
            <consortium name="International Brachypodium Initiative"/>
        </authorList>
    </citation>
    <scope>NUCLEOTIDE SEQUENCE [LARGE SCALE GENOMIC DNA]</scope>
    <source>
        <strain evidence="2 3">Bd21</strain>
    </source>
</reference>
<dbReference type="EnsemblPlants" id="PNT67129">
    <property type="protein sequence ID" value="PNT67129"/>
    <property type="gene ID" value="BRADI_3g21355v3"/>
</dbReference>
<feature type="compositionally biased region" description="Polar residues" evidence="1">
    <location>
        <begin position="87"/>
        <end position="99"/>
    </location>
</feature>
<feature type="region of interest" description="Disordered" evidence="1">
    <location>
        <begin position="64"/>
        <end position="99"/>
    </location>
</feature>
<dbReference type="EMBL" id="CM000882">
    <property type="protein sequence ID" value="PNT67129.1"/>
    <property type="molecule type" value="Genomic_DNA"/>
</dbReference>
<evidence type="ECO:0000313" key="3">
    <source>
        <dbReference type="EnsemblPlants" id="PNT67129"/>
    </source>
</evidence>
<keyword evidence="4" id="KW-1185">Reference proteome</keyword>
<evidence type="ECO:0000313" key="4">
    <source>
        <dbReference type="Proteomes" id="UP000008810"/>
    </source>
</evidence>
<reference evidence="2" key="2">
    <citation type="submission" date="2017-06" db="EMBL/GenBank/DDBJ databases">
        <title>WGS assembly of Brachypodium distachyon.</title>
        <authorList>
            <consortium name="The International Brachypodium Initiative"/>
            <person name="Lucas S."/>
            <person name="Harmon-Smith M."/>
            <person name="Lail K."/>
            <person name="Tice H."/>
            <person name="Grimwood J."/>
            <person name="Bruce D."/>
            <person name="Barry K."/>
            <person name="Shu S."/>
            <person name="Lindquist E."/>
            <person name="Wang M."/>
            <person name="Pitluck S."/>
            <person name="Vogel J.P."/>
            <person name="Garvin D.F."/>
            <person name="Mockler T.C."/>
            <person name="Schmutz J."/>
            <person name="Rokhsar D."/>
            <person name="Bevan M.W."/>
        </authorList>
    </citation>
    <scope>NUCLEOTIDE SEQUENCE</scope>
    <source>
        <strain evidence="2">Bd21</strain>
    </source>
</reference>
<sequence length="99" mass="10753">MGLGGCRLAADELPVGDGLDVAVMDLNHLRVERHLIFKPEHIPGSATAFTHTCSSHLPAHRIVQPWGSSTGFPDHPSQLDAHPDHPNQPTYTHSHGISR</sequence>
<name>A0A2K2CYM8_BRADI</name>
<evidence type="ECO:0000256" key="1">
    <source>
        <dbReference type="SAM" id="MobiDB-lite"/>
    </source>
</evidence>
<proteinExistence type="predicted"/>
<dbReference type="Proteomes" id="UP000008810">
    <property type="component" value="Chromosome 3"/>
</dbReference>
<reference evidence="3" key="3">
    <citation type="submission" date="2018-08" db="UniProtKB">
        <authorList>
            <consortium name="EnsemblPlants"/>
        </authorList>
    </citation>
    <scope>IDENTIFICATION</scope>
    <source>
        <strain evidence="3">cv. Bd21</strain>
    </source>
</reference>
<evidence type="ECO:0000313" key="2">
    <source>
        <dbReference type="EMBL" id="PNT67129.1"/>
    </source>
</evidence>
<protein>
    <submittedName>
        <fullName evidence="2 3">Uncharacterized protein</fullName>
    </submittedName>
</protein>
<organism evidence="2">
    <name type="scientific">Brachypodium distachyon</name>
    <name type="common">Purple false brome</name>
    <name type="synonym">Trachynia distachya</name>
    <dbReference type="NCBI Taxonomy" id="15368"/>
    <lineage>
        <taxon>Eukaryota</taxon>
        <taxon>Viridiplantae</taxon>
        <taxon>Streptophyta</taxon>
        <taxon>Embryophyta</taxon>
        <taxon>Tracheophyta</taxon>
        <taxon>Spermatophyta</taxon>
        <taxon>Magnoliopsida</taxon>
        <taxon>Liliopsida</taxon>
        <taxon>Poales</taxon>
        <taxon>Poaceae</taxon>
        <taxon>BOP clade</taxon>
        <taxon>Pooideae</taxon>
        <taxon>Stipodae</taxon>
        <taxon>Brachypodieae</taxon>
        <taxon>Brachypodium</taxon>
    </lineage>
</organism>
<accession>A0A2K2CYM8</accession>
<dbReference type="AlphaFoldDB" id="A0A2K2CYM8"/>
<dbReference type="Gramene" id="PNT67129">
    <property type="protein sequence ID" value="PNT67129"/>
    <property type="gene ID" value="BRADI_3g21355v3"/>
</dbReference>